<evidence type="ECO:0000259" key="4">
    <source>
        <dbReference type="PROSITE" id="PS50275"/>
    </source>
</evidence>
<dbReference type="EMBL" id="MCGO01000037">
    <property type="protein sequence ID" value="ORY39929.1"/>
    <property type="molecule type" value="Genomic_DNA"/>
</dbReference>
<comment type="caution">
    <text evidence="5">The sequence shown here is derived from an EMBL/GenBank/DDBJ whole genome shotgun (WGS) entry which is preliminary data.</text>
</comment>
<dbReference type="PANTHER" id="PTHR45738:SF5">
    <property type="entry name" value="POLYPHOSPHOINOSITIDE PHOSPHATASE"/>
    <property type="match status" value="1"/>
</dbReference>
<gene>
    <name evidence="5" type="ORF">BCR33DRAFT_787892</name>
</gene>
<dbReference type="GO" id="GO:0043813">
    <property type="term" value="F:phosphatidylinositol-3,5-bisphosphate 5-phosphatase activity"/>
    <property type="evidence" value="ECO:0007669"/>
    <property type="project" value="InterPro"/>
</dbReference>
<name>A0A1Y2BYT2_9FUNG</name>
<dbReference type="GO" id="GO:0046856">
    <property type="term" value="P:phosphatidylinositol dephosphorylation"/>
    <property type="evidence" value="ECO:0007669"/>
    <property type="project" value="InterPro"/>
</dbReference>
<evidence type="ECO:0000256" key="2">
    <source>
        <dbReference type="ARBA" id="ARBA00022801"/>
    </source>
</evidence>
<accession>A0A1Y2BYT2</accession>
<evidence type="ECO:0000313" key="6">
    <source>
        <dbReference type="Proteomes" id="UP000193642"/>
    </source>
</evidence>
<dbReference type="GO" id="GO:0012505">
    <property type="term" value="C:endomembrane system"/>
    <property type="evidence" value="ECO:0007669"/>
    <property type="project" value="UniProtKB-SubCell"/>
</dbReference>
<feature type="domain" description="SAC" evidence="4">
    <location>
        <begin position="129"/>
        <end position="429"/>
    </location>
</feature>
<keyword evidence="2" id="KW-0378">Hydrolase</keyword>
<dbReference type="OrthoDB" id="405996at2759"/>
<dbReference type="PANTHER" id="PTHR45738">
    <property type="entry name" value="POLYPHOSPHOINOSITIDE PHOSPHATASE"/>
    <property type="match status" value="1"/>
</dbReference>
<dbReference type="Pfam" id="PF02383">
    <property type="entry name" value="Syja_N"/>
    <property type="match status" value="3"/>
</dbReference>
<dbReference type="AlphaFoldDB" id="A0A1Y2BYT2"/>
<comment type="subcellular location">
    <subcellularLocation>
        <location evidence="1">Endomembrane system</location>
    </subcellularLocation>
</comment>
<evidence type="ECO:0000313" key="5">
    <source>
        <dbReference type="EMBL" id="ORY39929.1"/>
    </source>
</evidence>
<dbReference type="STRING" id="329046.A0A1Y2BYT2"/>
<protein>
    <recommendedName>
        <fullName evidence="4">SAC domain-containing protein</fullName>
    </recommendedName>
</protein>
<organism evidence="5 6">
    <name type="scientific">Rhizoclosmatium globosum</name>
    <dbReference type="NCBI Taxonomy" id="329046"/>
    <lineage>
        <taxon>Eukaryota</taxon>
        <taxon>Fungi</taxon>
        <taxon>Fungi incertae sedis</taxon>
        <taxon>Chytridiomycota</taxon>
        <taxon>Chytridiomycota incertae sedis</taxon>
        <taxon>Chytridiomycetes</taxon>
        <taxon>Chytridiales</taxon>
        <taxon>Chytriomycetaceae</taxon>
        <taxon>Rhizoclosmatium</taxon>
    </lineage>
</organism>
<reference evidence="5 6" key="1">
    <citation type="submission" date="2016-07" db="EMBL/GenBank/DDBJ databases">
        <title>Pervasive Adenine N6-methylation of Active Genes in Fungi.</title>
        <authorList>
            <consortium name="DOE Joint Genome Institute"/>
            <person name="Mondo S.J."/>
            <person name="Dannebaum R.O."/>
            <person name="Kuo R.C."/>
            <person name="Labutti K."/>
            <person name="Haridas S."/>
            <person name="Kuo A."/>
            <person name="Salamov A."/>
            <person name="Ahrendt S.R."/>
            <person name="Lipzen A."/>
            <person name="Sullivan W."/>
            <person name="Andreopoulos W.B."/>
            <person name="Clum A."/>
            <person name="Lindquist E."/>
            <person name="Daum C."/>
            <person name="Ramamoorthy G.K."/>
            <person name="Gryganskyi A."/>
            <person name="Culley D."/>
            <person name="Magnuson J.K."/>
            <person name="James T.Y."/>
            <person name="O'Malley M.A."/>
            <person name="Stajich J.E."/>
            <person name="Spatafora J.W."/>
            <person name="Visel A."/>
            <person name="Grigoriev I.V."/>
        </authorList>
    </citation>
    <scope>NUCLEOTIDE SEQUENCE [LARGE SCALE GENOMIC DNA]</scope>
    <source>
        <strain evidence="5 6">JEL800</strain>
    </source>
</reference>
<dbReference type="InterPro" id="IPR002013">
    <property type="entry name" value="SAC_dom"/>
</dbReference>
<sequence>MVGSGADEDSFRILKIDRTLDSNGSLSVTEDQTLYSRQEMMELLSMIESGNAATGGLRRVASCFGIVGFVKFLEGYYMILITKRSAVALIGGHYIYHIDDTLILGISGPSERFSDRTRSSDEARYIQSFCQVDLSKNFYFSYTYDITNSLQRNMTCVNQQQTKRYNEMFMWNNFLLRNGFEDLNNVWCLPIIMDSRSRLFAGARFLKRGVNDEGFVANEIETEQIVNDANTTLFEYPHSRFVNYVDPYFSATSLHFSDLFERYGHPIIVLNLIKSKEKTPREGILLPEFRDAVTYLNTHLPEEMKMVYVEWDMARANKSDDAQEVVACLERIAEDGLGMTGFFHAGREPYLNAVRRAELEAGDSTKLPTRILGRLQTGITRTNCIDCLDRTNAAQFMIGKCALAHQLYALGVIASPHDHGDTIALQYGGSHLVNTMETYRKIGHWTSHSRDMIESIRRYYSNSFTDAEKQYAINLFLGNFRPTPNGPKIWDLPSDYTSTTIPTS</sequence>
<keyword evidence="3" id="KW-0472">Membrane</keyword>
<dbReference type="InterPro" id="IPR043573">
    <property type="entry name" value="Fig4-like"/>
</dbReference>
<proteinExistence type="predicted"/>
<dbReference type="PROSITE" id="PS50275">
    <property type="entry name" value="SAC"/>
    <property type="match status" value="1"/>
</dbReference>
<evidence type="ECO:0000256" key="3">
    <source>
        <dbReference type="ARBA" id="ARBA00023136"/>
    </source>
</evidence>
<dbReference type="Proteomes" id="UP000193642">
    <property type="component" value="Unassembled WGS sequence"/>
</dbReference>
<evidence type="ECO:0000256" key="1">
    <source>
        <dbReference type="ARBA" id="ARBA00004308"/>
    </source>
</evidence>
<keyword evidence="6" id="KW-1185">Reference proteome</keyword>